<dbReference type="Proteomes" id="UP001497480">
    <property type="component" value="Unassembled WGS sequence"/>
</dbReference>
<keyword evidence="5" id="KW-1185">Reference proteome</keyword>
<sequence length="257" mass="29362">MKMLPFLHSFPPRTFFIFCCFILLLLLLLLLLLVAPSSSSSEGAEVDRVTMSLYYESLCPYCADFIVNHLVRLFQTGLISIVNLRMIPWGNSWLSPDGNIVCQHGNDECFLNTIQACAITIYPDEVQHFRFVRCLEQLTLENRHKEWVSCFQMTGLGTLPVNCYTSGNGKAIEQNYAKETSQLNPPHRFVPWVVVNNQALQEDYQSFVSYICRAYKGHSKPDACRSISTRTYDSNKNINSFQHACYADGAKNRTIPY</sequence>
<dbReference type="InterPro" id="IPR004911">
    <property type="entry name" value="Interferon-induced_GILT"/>
</dbReference>
<proteinExistence type="inferred from homology"/>
<gene>
    <name evidence="4" type="ORF">LLUT_LOCUS25747</name>
</gene>
<reference evidence="4 5" key="1">
    <citation type="submission" date="2024-03" db="EMBL/GenBank/DDBJ databases">
        <authorList>
            <person name="Martinez-Hernandez J."/>
        </authorList>
    </citation>
    <scope>NUCLEOTIDE SEQUENCE [LARGE SCALE GENOMIC DNA]</scope>
</reference>
<dbReference type="AlphaFoldDB" id="A0AAV1XUH9"/>
<comment type="caution">
    <text evidence="4">The sequence shown here is derived from an EMBL/GenBank/DDBJ whole genome shotgun (WGS) entry which is preliminary data.</text>
</comment>
<keyword evidence="3" id="KW-0732">Signal</keyword>
<dbReference type="EMBL" id="CAXHTB010000018">
    <property type="protein sequence ID" value="CAL0324687.1"/>
    <property type="molecule type" value="Genomic_DNA"/>
</dbReference>
<dbReference type="GO" id="GO:0016671">
    <property type="term" value="F:oxidoreductase activity, acting on a sulfur group of donors, disulfide as acceptor"/>
    <property type="evidence" value="ECO:0007669"/>
    <property type="project" value="InterPro"/>
</dbReference>
<protein>
    <recommendedName>
        <fullName evidence="6">Gamma-interferon-inducible lysosomal thiol reductase</fullName>
    </recommendedName>
</protein>
<comment type="similarity">
    <text evidence="1">Belongs to the GILT family.</text>
</comment>
<feature type="chain" id="PRO_5043751913" description="Gamma-interferon-inducible lysosomal thiol reductase" evidence="3">
    <location>
        <begin position="40"/>
        <end position="257"/>
    </location>
</feature>
<evidence type="ECO:0000256" key="2">
    <source>
        <dbReference type="ARBA" id="ARBA00023180"/>
    </source>
</evidence>
<evidence type="ECO:0008006" key="6">
    <source>
        <dbReference type="Google" id="ProtNLM"/>
    </source>
</evidence>
<dbReference type="PANTHER" id="PTHR13234:SF48">
    <property type="entry name" value="GAMMA INTERFERON RESPONSIVE LYSOSOMAL THIOL (GILT) REDUCTASE FAMILY PROTEIN"/>
    <property type="match status" value="1"/>
</dbReference>
<evidence type="ECO:0000256" key="3">
    <source>
        <dbReference type="SAM" id="SignalP"/>
    </source>
</evidence>
<organism evidence="4 5">
    <name type="scientific">Lupinus luteus</name>
    <name type="common">European yellow lupine</name>
    <dbReference type="NCBI Taxonomy" id="3873"/>
    <lineage>
        <taxon>Eukaryota</taxon>
        <taxon>Viridiplantae</taxon>
        <taxon>Streptophyta</taxon>
        <taxon>Embryophyta</taxon>
        <taxon>Tracheophyta</taxon>
        <taxon>Spermatophyta</taxon>
        <taxon>Magnoliopsida</taxon>
        <taxon>eudicotyledons</taxon>
        <taxon>Gunneridae</taxon>
        <taxon>Pentapetalae</taxon>
        <taxon>rosids</taxon>
        <taxon>fabids</taxon>
        <taxon>Fabales</taxon>
        <taxon>Fabaceae</taxon>
        <taxon>Papilionoideae</taxon>
        <taxon>50 kb inversion clade</taxon>
        <taxon>genistoids sensu lato</taxon>
        <taxon>core genistoids</taxon>
        <taxon>Genisteae</taxon>
        <taxon>Lupinus</taxon>
    </lineage>
</organism>
<evidence type="ECO:0000256" key="1">
    <source>
        <dbReference type="ARBA" id="ARBA00005679"/>
    </source>
</evidence>
<evidence type="ECO:0000313" key="4">
    <source>
        <dbReference type="EMBL" id="CAL0324687.1"/>
    </source>
</evidence>
<evidence type="ECO:0000313" key="5">
    <source>
        <dbReference type="Proteomes" id="UP001497480"/>
    </source>
</evidence>
<dbReference type="Pfam" id="PF03227">
    <property type="entry name" value="GILT"/>
    <property type="match status" value="1"/>
</dbReference>
<feature type="signal peptide" evidence="3">
    <location>
        <begin position="1"/>
        <end position="39"/>
    </location>
</feature>
<dbReference type="PANTHER" id="PTHR13234">
    <property type="entry name" value="GAMMA-INTERFERON INDUCIBLE LYSOSOMAL THIOL REDUCTASE GILT"/>
    <property type="match status" value="1"/>
</dbReference>
<name>A0AAV1XUH9_LUPLU</name>
<accession>A0AAV1XUH9</accession>
<keyword evidence="2" id="KW-0325">Glycoprotein</keyword>